<dbReference type="AlphaFoldDB" id="A0A0P0VUU2"/>
<evidence type="ECO:0000313" key="2">
    <source>
        <dbReference type="EMBL" id="BAS82989.1"/>
    </source>
</evidence>
<reference evidence="3" key="1">
    <citation type="journal article" date="2005" name="Nature">
        <title>The map-based sequence of the rice genome.</title>
        <authorList>
            <consortium name="International rice genome sequencing project (IRGSP)"/>
            <person name="Matsumoto T."/>
            <person name="Wu J."/>
            <person name="Kanamori H."/>
            <person name="Katayose Y."/>
            <person name="Fujisawa M."/>
            <person name="Namiki N."/>
            <person name="Mizuno H."/>
            <person name="Yamamoto K."/>
            <person name="Antonio B.A."/>
            <person name="Baba T."/>
            <person name="Sakata K."/>
            <person name="Nagamura Y."/>
            <person name="Aoki H."/>
            <person name="Arikawa K."/>
            <person name="Arita K."/>
            <person name="Bito T."/>
            <person name="Chiden Y."/>
            <person name="Fujitsuka N."/>
            <person name="Fukunaka R."/>
            <person name="Hamada M."/>
            <person name="Harada C."/>
            <person name="Hayashi A."/>
            <person name="Hijishita S."/>
            <person name="Honda M."/>
            <person name="Hosokawa S."/>
            <person name="Ichikawa Y."/>
            <person name="Idonuma A."/>
            <person name="Iijima M."/>
            <person name="Ikeda M."/>
            <person name="Ikeno M."/>
            <person name="Ito K."/>
            <person name="Ito S."/>
            <person name="Ito T."/>
            <person name="Ito Y."/>
            <person name="Ito Y."/>
            <person name="Iwabuchi A."/>
            <person name="Kamiya K."/>
            <person name="Karasawa W."/>
            <person name="Kurita K."/>
            <person name="Katagiri S."/>
            <person name="Kikuta A."/>
            <person name="Kobayashi H."/>
            <person name="Kobayashi N."/>
            <person name="Machita K."/>
            <person name="Maehara T."/>
            <person name="Masukawa M."/>
            <person name="Mizubayashi T."/>
            <person name="Mukai Y."/>
            <person name="Nagasaki H."/>
            <person name="Nagata Y."/>
            <person name="Naito S."/>
            <person name="Nakashima M."/>
            <person name="Nakama Y."/>
            <person name="Nakamichi Y."/>
            <person name="Nakamura M."/>
            <person name="Meguro A."/>
            <person name="Negishi M."/>
            <person name="Ohta I."/>
            <person name="Ohta T."/>
            <person name="Okamoto M."/>
            <person name="Ono N."/>
            <person name="Saji S."/>
            <person name="Sakaguchi M."/>
            <person name="Sakai K."/>
            <person name="Shibata M."/>
            <person name="Shimokawa T."/>
            <person name="Song J."/>
            <person name="Takazaki Y."/>
            <person name="Terasawa K."/>
            <person name="Tsugane M."/>
            <person name="Tsuji K."/>
            <person name="Ueda S."/>
            <person name="Waki K."/>
            <person name="Yamagata H."/>
            <person name="Yamamoto M."/>
            <person name="Yamamoto S."/>
            <person name="Yamane H."/>
            <person name="Yoshiki S."/>
            <person name="Yoshihara R."/>
            <person name="Yukawa K."/>
            <person name="Zhong H."/>
            <person name="Yano M."/>
            <person name="Yuan Q."/>
            <person name="Ouyang S."/>
            <person name="Liu J."/>
            <person name="Jones K.M."/>
            <person name="Gansberger K."/>
            <person name="Moffat K."/>
            <person name="Hill J."/>
            <person name="Bera J."/>
            <person name="Fadrosh D."/>
            <person name="Jin S."/>
            <person name="Johri S."/>
            <person name="Kim M."/>
            <person name="Overton L."/>
            <person name="Reardon M."/>
            <person name="Tsitrin T."/>
            <person name="Vuong H."/>
            <person name="Weaver B."/>
            <person name="Ciecko A."/>
            <person name="Tallon L."/>
            <person name="Jackson J."/>
            <person name="Pai G."/>
            <person name="Aken S.V."/>
            <person name="Utterback T."/>
            <person name="Reidmuller S."/>
            <person name="Feldblyum T."/>
            <person name="Hsiao J."/>
            <person name="Zismann V."/>
            <person name="Iobst S."/>
            <person name="de Vazeille A.R."/>
            <person name="Buell C.R."/>
            <person name="Ying K."/>
            <person name="Li Y."/>
            <person name="Lu T."/>
            <person name="Huang Y."/>
            <person name="Zhao Q."/>
            <person name="Feng Q."/>
            <person name="Zhang L."/>
            <person name="Zhu J."/>
            <person name="Weng Q."/>
            <person name="Mu J."/>
            <person name="Lu Y."/>
            <person name="Fan D."/>
            <person name="Liu Y."/>
            <person name="Guan J."/>
            <person name="Zhang Y."/>
            <person name="Yu S."/>
            <person name="Liu X."/>
            <person name="Zhang Y."/>
            <person name="Hong G."/>
            <person name="Han B."/>
            <person name="Choisne N."/>
            <person name="Demange N."/>
            <person name="Orjeda G."/>
            <person name="Samain S."/>
            <person name="Cattolico L."/>
            <person name="Pelletier E."/>
            <person name="Couloux A."/>
            <person name="Segurens B."/>
            <person name="Wincker P."/>
            <person name="D'Hont A."/>
            <person name="Scarpelli C."/>
            <person name="Weissenbach J."/>
            <person name="Salanoubat M."/>
            <person name="Quetier F."/>
            <person name="Yu Y."/>
            <person name="Kim H.R."/>
            <person name="Rambo T."/>
            <person name="Currie J."/>
            <person name="Collura K."/>
            <person name="Luo M."/>
            <person name="Yang T."/>
            <person name="Ammiraju J.S.S."/>
            <person name="Engler F."/>
            <person name="Soderlund C."/>
            <person name="Wing R.A."/>
            <person name="Palmer L.E."/>
            <person name="de la Bastide M."/>
            <person name="Spiegel L."/>
            <person name="Nascimento L."/>
            <person name="Zutavern T."/>
            <person name="O'Shaughnessy A."/>
            <person name="Dike S."/>
            <person name="Dedhia N."/>
            <person name="Preston R."/>
            <person name="Balija V."/>
            <person name="McCombie W.R."/>
            <person name="Chow T."/>
            <person name="Chen H."/>
            <person name="Chung M."/>
            <person name="Chen C."/>
            <person name="Shaw J."/>
            <person name="Wu H."/>
            <person name="Hsiao K."/>
            <person name="Chao Y."/>
            <person name="Chu M."/>
            <person name="Cheng C."/>
            <person name="Hour A."/>
            <person name="Lee P."/>
            <person name="Lin S."/>
            <person name="Lin Y."/>
            <person name="Liou J."/>
            <person name="Liu S."/>
            <person name="Hsing Y."/>
            <person name="Raghuvanshi S."/>
            <person name="Mohanty A."/>
            <person name="Bharti A.K."/>
            <person name="Gaur A."/>
            <person name="Gupta V."/>
            <person name="Kumar D."/>
            <person name="Ravi V."/>
            <person name="Vij S."/>
            <person name="Kapur A."/>
            <person name="Khurana P."/>
            <person name="Khurana P."/>
            <person name="Khurana J.P."/>
            <person name="Tyagi A.K."/>
            <person name="Gaikwad K."/>
            <person name="Singh A."/>
            <person name="Dalal V."/>
            <person name="Srivastava S."/>
            <person name="Dixit A."/>
            <person name="Pal A.K."/>
            <person name="Ghazi I.A."/>
            <person name="Yadav M."/>
            <person name="Pandit A."/>
            <person name="Bhargava A."/>
            <person name="Sureshbabu K."/>
            <person name="Batra K."/>
            <person name="Sharma T.R."/>
            <person name="Mohapatra T."/>
            <person name="Singh N.K."/>
            <person name="Messing J."/>
            <person name="Nelson A.B."/>
            <person name="Fuks G."/>
            <person name="Kavchok S."/>
            <person name="Keizer G."/>
            <person name="Linton E."/>
            <person name="Llaca V."/>
            <person name="Song R."/>
            <person name="Tanyolac B."/>
            <person name="Young S."/>
            <person name="Ho-Il K."/>
            <person name="Hahn J.H."/>
            <person name="Sangsakoo G."/>
            <person name="Vanavichit A."/>
            <person name="de Mattos Luiz.A.T."/>
            <person name="Zimmer P.D."/>
            <person name="Malone G."/>
            <person name="Dellagostin O."/>
            <person name="de Oliveira A.C."/>
            <person name="Bevan M."/>
            <person name="Bancroft I."/>
            <person name="Minx P."/>
            <person name="Cordum H."/>
            <person name="Wilson R."/>
            <person name="Cheng Z."/>
            <person name="Jin W."/>
            <person name="Jiang J."/>
            <person name="Leong S.A."/>
            <person name="Iwama H."/>
            <person name="Gojobori T."/>
            <person name="Itoh T."/>
            <person name="Niimura Y."/>
            <person name="Fujii Y."/>
            <person name="Habara T."/>
            <person name="Sakai H."/>
            <person name="Sato Y."/>
            <person name="Wilson G."/>
            <person name="Kumar K."/>
            <person name="McCouch S."/>
            <person name="Juretic N."/>
            <person name="Hoen D."/>
            <person name="Wright S."/>
            <person name="Bruskiewich R."/>
            <person name="Bureau T."/>
            <person name="Miyao A."/>
            <person name="Hirochika H."/>
            <person name="Nishikawa T."/>
            <person name="Kadowaki K."/>
            <person name="Sugiura M."/>
            <person name="Burr B."/>
            <person name="Sasaki T."/>
        </authorList>
    </citation>
    <scope>NUCLEOTIDE SEQUENCE [LARGE SCALE GENOMIC DNA]</scope>
    <source>
        <strain evidence="3">cv. Nipponbare</strain>
    </source>
</reference>
<dbReference type="SUPFAM" id="SSF158702">
    <property type="entry name" value="Sec63 N-terminal domain-like"/>
    <property type="match status" value="1"/>
</dbReference>
<evidence type="ECO:0000259" key="1">
    <source>
        <dbReference type="Pfam" id="PF02889"/>
    </source>
</evidence>
<dbReference type="eggNOG" id="KOG0952">
    <property type="taxonomic scope" value="Eukaryota"/>
</dbReference>
<reference evidence="2 3" key="2">
    <citation type="journal article" date="2013" name="Plant Cell Physiol.">
        <title>Rice Annotation Project Database (RAP-DB): an integrative and interactive database for rice genomics.</title>
        <authorList>
            <person name="Sakai H."/>
            <person name="Lee S.S."/>
            <person name="Tanaka T."/>
            <person name="Numa H."/>
            <person name="Kim J."/>
            <person name="Kawahara Y."/>
            <person name="Wakimoto H."/>
            <person name="Yang C.C."/>
            <person name="Iwamoto M."/>
            <person name="Abe T."/>
            <person name="Yamada Y."/>
            <person name="Muto A."/>
            <person name="Inokuchi H."/>
            <person name="Ikemura T."/>
            <person name="Matsumoto T."/>
            <person name="Sasaki T."/>
            <person name="Itoh T."/>
        </authorList>
    </citation>
    <scope>NUCLEOTIDE SEQUENCE [LARGE SCALE GENOMIC DNA]</scope>
    <source>
        <strain evidence="3">cv. Nipponbare</strain>
    </source>
</reference>
<dbReference type="Gramene" id="Os03t0218100-01">
    <property type="protein sequence ID" value="Os03t0218100-01"/>
    <property type="gene ID" value="Os03g0218100"/>
</dbReference>
<proteinExistence type="predicted"/>
<reference evidence="2 3" key="3">
    <citation type="journal article" date="2013" name="Rice">
        <title>Improvement of the Oryza sativa Nipponbare reference genome using next generation sequence and optical map data.</title>
        <authorList>
            <person name="Kawahara Y."/>
            <person name="de la Bastide M."/>
            <person name="Hamilton J.P."/>
            <person name="Kanamori H."/>
            <person name="McCombie W.R."/>
            <person name="Ouyang S."/>
            <person name="Schwartz D.C."/>
            <person name="Tanaka T."/>
            <person name="Wu J."/>
            <person name="Zhou S."/>
            <person name="Childs K.L."/>
            <person name="Davidson R.M."/>
            <person name="Lin H."/>
            <person name="Quesada-Ocampo L."/>
            <person name="Vaillancourt B."/>
            <person name="Sakai H."/>
            <person name="Lee S.S."/>
            <person name="Kim J."/>
            <person name="Numa H."/>
            <person name="Itoh T."/>
            <person name="Buell C.R."/>
            <person name="Matsumoto T."/>
        </authorList>
    </citation>
    <scope>NUCLEOTIDE SEQUENCE [LARGE SCALE GENOMIC DNA]</scope>
    <source>
        <strain evidence="3">cv. Nipponbare</strain>
    </source>
</reference>
<dbReference type="SMR" id="A0A0P0VUU2"/>
<dbReference type="EMBL" id="AP014959">
    <property type="protein sequence ID" value="BAS82989.1"/>
    <property type="molecule type" value="Genomic_DNA"/>
</dbReference>
<organism evidence="2 3">
    <name type="scientific">Oryza sativa subsp. japonica</name>
    <name type="common">Rice</name>
    <dbReference type="NCBI Taxonomy" id="39947"/>
    <lineage>
        <taxon>Eukaryota</taxon>
        <taxon>Viridiplantae</taxon>
        <taxon>Streptophyta</taxon>
        <taxon>Embryophyta</taxon>
        <taxon>Tracheophyta</taxon>
        <taxon>Spermatophyta</taxon>
        <taxon>Magnoliopsida</taxon>
        <taxon>Liliopsida</taxon>
        <taxon>Poales</taxon>
        <taxon>Poaceae</taxon>
        <taxon>BOP clade</taxon>
        <taxon>Oryzoideae</taxon>
        <taxon>Oryzeae</taxon>
        <taxon>Oryzinae</taxon>
        <taxon>Oryza</taxon>
        <taxon>Oryza sativa</taxon>
    </lineage>
</organism>
<dbReference type="Gene3D" id="1.10.3380.10">
    <property type="entry name" value="Sec63 N-terminal domain-like domain"/>
    <property type="match status" value="1"/>
</dbReference>
<feature type="domain" description="SEC63" evidence="1">
    <location>
        <begin position="6"/>
        <end position="67"/>
    </location>
</feature>
<gene>
    <name evidence="2" type="ordered locus">Os03g0218100</name>
    <name evidence="2" type="ORF">OSNPB_030218100</name>
</gene>
<evidence type="ECO:0000313" key="3">
    <source>
        <dbReference type="Proteomes" id="UP000059680"/>
    </source>
</evidence>
<dbReference type="Proteomes" id="UP000059680">
    <property type="component" value="Chromosome 3"/>
</dbReference>
<dbReference type="InterPro" id="IPR004179">
    <property type="entry name" value="Sec63-dom"/>
</dbReference>
<sequence>ALVSTLQVYISRALLDNSSLHSNAQSISRSLDHVMRTLFEICLRQRWSEMTSLLLEYCKGVDHKIWAVCNGPS</sequence>
<name>A0A0P0VUU2_ORYSJ</name>
<dbReference type="Pfam" id="PF02889">
    <property type="entry name" value="Sec63"/>
    <property type="match status" value="1"/>
</dbReference>
<feature type="non-terminal residue" evidence="2">
    <location>
        <position position="1"/>
    </location>
</feature>
<protein>
    <submittedName>
        <fullName evidence="2">Os03g0218100 protein</fullName>
    </submittedName>
</protein>
<keyword evidence="3" id="KW-1185">Reference proteome</keyword>
<accession>A0A0P0VUU2</accession>
<dbReference type="PaxDb" id="39947-A0A0P0VUU2"/>
<dbReference type="STRING" id="39947.A0A0P0VUU2"/>
<dbReference type="InParanoid" id="A0A0P0VUU2"/>